<dbReference type="CDD" id="cd01949">
    <property type="entry name" value="GGDEF"/>
    <property type="match status" value="1"/>
</dbReference>
<evidence type="ECO:0000313" key="7">
    <source>
        <dbReference type="Proteomes" id="UP000057158"/>
    </source>
</evidence>
<dbReference type="PATRIC" id="fig|1603606.3.peg.2424"/>
<dbReference type="InterPro" id="IPR050469">
    <property type="entry name" value="Diguanylate_Cyclase"/>
</dbReference>
<dbReference type="InterPro" id="IPR000160">
    <property type="entry name" value="GGDEF_dom"/>
</dbReference>
<evidence type="ECO:0000256" key="3">
    <source>
        <dbReference type="SAM" id="MobiDB-lite"/>
    </source>
</evidence>
<feature type="transmembrane region" description="Helical" evidence="4">
    <location>
        <begin position="21"/>
        <end position="46"/>
    </location>
</feature>
<evidence type="ECO:0000259" key="5">
    <source>
        <dbReference type="PROSITE" id="PS50887"/>
    </source>
</evidence>
<dbReference type="PANTHER" id="PTHR45138:SF9">
    <property type="entry name" value="DIGUANYLATE CYCLASE DGCM-RELATED"/>
    <property type="match status" value="1"/>
</dbReference>
<dbReference type="SUPFAM" id="SSF55073">
    <property type="entry name" value="Nucleotide cyclase"/>
    <property type="match status" value="1"/>
</dbReference>
<dbReference type="EMBL" id="CP010802">
    <property type="protein sequence ID" value="ALC17007.1"/>
    <property type="molecule type" value="Genomic_DNA"/>
</dbReference>
<feature type="transmembrane region" description="Helical" evidence="4">
    <location>
        <begin position="210"/>
        <end position="229"/>
    </location>
</feature>
<protein>
    <recommendedName>
        <fullName evidence="1">diguanylate cyclase</fullName>
        <ecNumber evidence="1">2.7.7.65</ecNumber>
    </recommendedName>
</protein>
<keyword evidence="7" id="KW-1185">Reference proteome</keyword>
<evidence type="ECO:0000313" key="6">
    <source>
        <dbReference type="EMBL" id="ALC17007.1"/>
    </source>
</evidence>
<feature type="region of interest" description="Disordered" evidence="3">
    <location>
        <begin position="411"/>
        <end position="435"/>
    </location>
</feature>
<comment type="catalytic activity">
    <reaction evidence="2">
        <text>2 GTP = 3',3'-c-di-GMP + 2 diphosphate</text>
        <dbReference type="Rhea" id="RHEA:24898"/>
        <dbReference type="ChEBI" id="CHEBI:33019"/>
        <dbReference type="ChEBI" id="CHEBI:37565"/>
        <dbReference type="ChEBI" id="CHEBI:58805"/>
        <dbReference type="EC" id="2.7.7.65"/>
    </reaction>
</comment>
<proteinExistence type="predicted"/>
<dbReference type="NCBIfam" id="TIGR00254">
    <property type="entry name" value="GGDEF"/>
    <property type="match status" value="1"/>
</dbReference>
<accession>A0A0M4DJ18</accession>
<reference evidence="6 7" key="1">
    <citation type="submission" date="2015-07" db="EMBL/GenBank/DDBJ databases">
        <title>Isolation and Genomic Characterization of a Novel Halophilic Metal-Reducing Deltaproteobacterium from the Deep Subsurface.</title>
        <authorList>
            <person name="Badalamenti J.P."/>
            <person name="Summers Z.M."/>
            <person name="Gralnick J.A."/>
            <person name="Bond D.R."/>
        </authorList>
    </citation>
    <scope>NUCLEOTIDE SEQUENCE [LARGE SCALE GENOMIC DNA]</scope>
    <source>
        <strain evidence="6 7">WTL</strain>
    </source>
</reference>
<dbReference type="FunFam" id="3.30.70.270:FF:000001">
    <property type="entry name" value="Diguanylate cyclase domain protein"/>
    <property type="match status" value="1"/>
</dbReference>
<dbReference type="InterPro" id="IPR043128">
    <property type="entry name" value="Rev_trsase/Diguanyl_cyclase"/>
</dbReference>
<name>A0A0M4DJ18_9BACT</name>
<evidence type="ECO:0000256" key="1">
    <source>
        <dbReference type="ARBA" id="ARBA00012528"/>
    </source>
</evidence>
<dbReference type="Pfam" id="PF00990">
    <property type="entry name" value="GGDEF"/>
    <property type="match status" value="1"/>
</dbReference>
<dbReference type="STRING" id="1603606.DSOUD_2243"/>
<dbReference type="PANTHER" id="PTHR45138">
    <property type="entry name" value="REGULATORY COMPONENTS OF SENSORY TRANSDUCTION SYSTEM"/>
    <property type="match status" value="1"/>
</dbReference>
<dbReference type="KEGG" id="des:DSOUD_2243"/>
<dbReference type="InterPro" id="IPR029787">
    <property type="entry name" value="Nucleotide_cyclase"/>
</dbReference>
<dbReference type="PROSITE" id="PS50887">
    <property type="entry name" value="GGDEF"/>
    <property type="match status" value="1"/>
</dbReference>
<dbReference type="EC" id="2.7.7.65" evidence="1"/>
<evidence type="ECO:0000256" key="2">
    <source>
        <dbReference type="ARBA" id="ARBA00034247"/>
    </source>
</evidence>
<dbReference type="Proteomes" id="UP000057158">
    <property type="component" value="Chromosome"/>
</dbReference>
<organism evidence="6 7">
    <name type="scientific">Desulfuromonas soudanensis</name>
    <dbReference type="NCBI Taxonomy" id="1603606"/>
    <lineage>
        <taxon>Bacteria</taxon>
        <taxon>Pseudomonadati</taxon>
        <taxon>Thermodesulfobacteriota</taxon>
        <taxon>Desulfuromonadia</taxon>
        <taxon>Desulfuromonadales</taxon>
        <taxon>Desulfuromonadaceae</taxon>
        <taxon>Desulfuromonas</taxon>
    </lineage>
</organism>
<keyword evidence="4" id="KW-0472">Membrane</keyword>
<feature type="compositionally biased region" description="Acidic residues" evidence="3">
    <location>
        <begin position="423"/>
        <end position="435"/>
    </location>
</feature>
<keyword evidence="4" id="KW-0812">Transmembrane</keyword>
<dbReference type="Gene3D" id="3.30.70.270">
    <property type="match status" value="1"/>
</dbReference>
<dbReference type="SMART" id="SM00267">
    <property type="entry name" value="GGDEF"/>
    <property type="match status" value="1"/>
</dbReference>
<keyword evidence="4" id="KW-1133">Transmembrane helix</keyword>
<feature type="domain" description="GGDEF" evidence="5">
    <location>
        <begin position="282"/>
        <end position="415"/>
    </location>
</feature>
<evidence type="ECO:0000256" key="4">
    <source>
        <dbReference type="SAM" id="Phobius"/>
    </source>
</evidence>
<gene>
    <name evidence="6" type="ORF">DSOUD_2243</name>
</gene>
<sequence>MRGKTVTFRSGETPSRNNPEILLRQLVAIALVSIVAILSLAGYGIYRVYAGQVIANAETLAIHVSEVLVAQERGLLLEKGEDGGIGVVLRSEEIPDLDRRLRRFLRPFSIVKIKIFAADSTIVYSTDASIIGIKDEGNPRLNRALSGQNDSQFVTKDRVLDLAEEQIIDVDVVETYVPIRVGLERVVGAIEIYVDVTGYRQEIREVVTRTVILLGLTLMAVFFCSFLVVRKATLQLKTVQDQLQRLATTDPLTGIFNRREILDRADRELRRIRRSRLRSLENVIGFIMIDIDHFKKINDSFGHQCGDAVLCELARRLKGAVRGYDVIGRYGGEEFLAVLPGASSAKVRAVGLRMLETLAGRPVEVRGQSLSVTGSFGIAVTRTGEDDIEPALRRADAALYRAKMKGRNRVCGAEEGPVRTAVEEGEEETGPEDTL</sequence>
<dbReference type="AlphaFoldDB" id="A0A0M4DJ18"/>
<dbReference type="GO" id="GO:0052621">
    <property type="term" value="F:diguanylate cyclase activity"/>
    <property type="evidence" value="ECO:0007669"/>
    <property type="project" value="UniProtKB-EC"/>
</dbReference>
<dbReference type="RefSeq" id="WP_082351225.1">
    <property type="nucleotide sequence ID" value="NZ_CP010802.1"/>
</dbReference>